<organism evidence="5 6">
    <name type="scientific">Streptomyces tubercidicus</name>
    <dbReference type="NCBI Taxonomy" id="47759"/>
    <lineage>
        <taxon>Bacteria</taxon>
        <taxon>Bacillati</taxon>
        <taxon>Actinomycetota</taxon>
        <taxon>Actinomycetes</taxon>
        <taxon>Kitasatosporales</taxon>
        <taxon>Streptomycetaceae</taxon>
        <taxon>Streptomyces</taxon>
    </lineage>
</organism>
<evidence type="ECO:0000256" key="1">
    <source>
        <dbReference type="ARBA" id="ARBA00022450"/>
    </source>
</evidence>
<dbReference type="SUPFAM" id="SSF47336">
    <property type="entry name" value="ACP-like"/>
    <property type="match status" value="1"/>
</dbReference>
<name>A0A640UZY7_9ACTN</name>
<evidence type="ECO:0000313" key="5">
    <source>
        <dbReference type="EMBL" id="GFE40195.1"/>
    </source>
</evidence>
<sequence length="133" mass="14121">MNSHADDALGGGDELLPLVSELWCEALGLPEVNPSDNFFDLGGHSLLLHTVRDRLHERLGRDIPLVELFQYPTVRALAEYLAGATSGGAPGAGGASGALGGRLARLEARRGGRRTASGAGVRADQYREEEEAW</sequence>
<reference evidence="5 6" key="1">
    <citation type="submission" date="2019-12" db="EMBL/GenBank/DDBJ databases">
        <title>Whole genome shotgun sequence of Streptomyces tubercidicus NBRC 13090.</title>
        <authorList>
            <person name="Ichikawa N."/>
            <person name="Kimura A."/>
            <person name="Kitahashi Y."/>
            <person name="Komaki H."/>
            <person name="Tamura T."/>
        </authorList>
    </citation>
    <scope>NUCLEOTIDE SEQUENCE [LARGE SCALE GENOMIC DNA]</scope>
    <source>
        <strain evidence="5 6">NBRC 13090</strain>
    </source>
</reference>
<evidence type="ECO:0000256" key="2">
    <source>
        <dbReference type="ARBA" id="ARBA00022553"/>
    </source>
</evidence>
<feature type="domain" description="Carrier" evidence="4">
    <location>
        <begin position="10"/>
        <end position="85"/>
    </location>
</feature>
<dbReference type="GO" id="GO:0044550">
    <property type="term" value="P:secondary metabolite biosynthetic process"/>
    <property type="evidence" value="ECO:0007669"/>
    <property type="project" value="TreeGrafter"/>
</dbReference>
<evidence type="ECO:0000259" key="4">
    <source>
        <dbReference type="PROSITE" id="PS50075"/>
    </source>
</evidence>
<dbReference type="GO" id="GO:0043041">
    <property type="term" value="P:amino acid activation for nonribosomal peptide biosynthetic process"/>
    <property type="evidence" value="ECO:0007669"/>
    <property type="project" value="TreeGrafter"/>
</dbReference>
<dbReference type="GO" id="GO:0031177">
    <property type="term" value="F:phosphopantetheine binding"/>
    <property type="evidence" value="ECO:0007669"/>
    <property type="project" value="InterPro"/>
</dbReference>
<feature type="region of interest" description="Disordered" evidence="3">
    <location>
        <begin position="110"/>
        <end position="133"/>
    </location>
</feature>
<dbReference type="EMBL" id="BLIR01000001">
    <property type="protein sequence ID" value="GFE40195.1"/>
    <property type="molecule type" value="Genomic_DNA"/>
</dbReference>
<accession>A0A640UZY7</accession>
<protein>
    <recommendedName>
        <fullName evidence="4">Carrier domain-containing protein</fullName>
    </recommendedName>
</protein>
<dbReference type="Gene3D" id="1.10.1200.10">
    <property type="entry name" value="ACP-like"/>
    <property type="match status" value="1"/>
</dbReference>
<evidence type="ECO:0000256" key="3">
    <source>
        <dbReference type="SAM" id="MobiDB-lite"/>
    </source>
</evidence>
<dbReference type="GO" id="GO:0005737">
    <property type="term" value="C:cytoplasm"/>
    <property type="evidence" value="ECO:0007669"/>
    <property type="project" value="TreeGrafter"/>
</dbReference>
<dbReference type="InterPro" id="IPR020806">
    <property type="entry name" value="PKS_PP-bd"/>
</dbReference>
<dbReference type="InterPro" id="IPR009081">
    <property type="entry name" value="PP-bd_ACP"/>
</dbReference>
<dbReference type="GeneID" id="96285953"/>
<dbReference type="PANTHER" id="PTHR45527">
    <property type="entry name" value="NONRIBOSOMAL PEPTIDE SYNTHETASE"/>
    <property type="match status" value="1"/>
</dbReference>
<dbReference type="PROSITE" id="PS50075">
    <property type="entry name" value="CARRIER"/>
    <property type="match status" value="1"/>
</dbReference>
<dbReference type="AlphaFoldDB" id="A0A640UZY7"/>
<proteinExistence type="predicted"/>
<keyword evidence="2" id="KW-0597">Phosphoprotein</keyword>
<gene>
    <name evidence="5" type="ORF">Stube_48680</name>
</gene>
<dbReference type="SMART" id="SM00823">
    <property type="entry name" value="PKS_PP"/>
    <property type="match status" value="1"/>
</dbReference>
<keyword evidence="1" id="KW-0596">Phosphopantetheine</keyword>
<dbReference type="GO" id="GO:0017000">
    <property type="term" value="P:antibiotic biosynthetic process"/>
    <property type="evidence" value="ECO:0007669"/>
    <property type="project" value="UniProtKB-ARBA"/>
</dbReference>
<comment type="caution">
    <text evidence="5">The sequence shown here is derived from an EMBL/GenBank/DDBJ whole genome shotgun (WGS) entry which is preliminary data.</text>
</comment>
<feature type="compositionally biased region" description="Low complexity" evidence="3">
    <location>
        <begin position="114"/>
        <end position="123"/>
    </location>
</feature>
<dbReference type="OrthoDB" id="2085352at2"/>
<evidence type="ECO:0000313" key="6">
    <source>
        <dbReference type="Proteomes" id="UP000431826"/>
    </source>
</evidence>
<dbReference type="Pfam" id="PF00550">
    <property type="entry name" value="PP-binding"/>
    <property type="match status" value="1"/>
</dbReference>
<dbReference type="Proteomes" id="UP000431826">
    <property type="component" value="Unassembled WGS sequence"/>
</dbReference>
<dbReference type="InterPro" id="IPR036736">
    <property type="entry name" value="ACP-like_sf"/>
</dbReference>
<dbReference type="PANTHER" id="PTHR45527:SF1">
    <property type="entry name" value="FATTY ACID SYNTHASE"/>
    <property type="match status" value="1"/>
</dbReference>
<keyword evidence="6" id="KW-1185">Reference proteome</keyword>
<dbReference type="RefSeq" id="WP_159746346.1">
    <property type="nucleotide sequence ID" value="NZ_BLIR01000001.1"/>
</dbReference>